<dbReference type="InterPro" id="IPR053158">
    <property type="entry name" value="CapK_Type1_Caps_Biosynth"/>
</dbReference>
<dbReference type="Proteomes" id="UP000034399">
    <property type="component" value="Unassembled WGS sequence"/>
</dbReference>
<evidence type="ECO:0000313" key="1">
    <source>
        <dbReference type="EMBL" id="KKG29103.1"/>
    </source>
</evidence>
<comment type="caution">
    <text evidence="1">The sequence shown here is derived from an EMBL/GenBank/DDBJ whole genome shotgun (WGS) entry which is preliminary data.</text>
</comment>
<protein>
    <submittedName>
        <fullName evidence="1">Capsular biosynthesis protein</fullName>
    </submittedName>
</protein>
<reference evidence="1 2" key="1">
    <citation type="journal article" date="2015" name="ISME J.">
        <title>Genomic and phenotypic differentiation among Methanosarcina mazei populations from Columbia River sediment.</title>
        <authorList>
            <person name="Youngblut N.D."/>
            <person name="Wirth J.S."/>
            <person name="Henriksen J.R."/>
            <person name="Smith M."/>
            <person name="Simon H."/>
            <person name="Metcalf W.W."/>
            <person name="Whitaker R.J."/>
        </authorList>
    </citation>
    <scope>NUCLEOTIDE SEQUENCE [LARGE SCALE GENOMIC DNA]</scope>
    <source>
        <strain evidence="1 2">3.F.A.1A.1</strain>
    </source>
</reference>
<name>A0A0F8FQ47_METMZ</name>
<organism evidence="1 2">
    <name type="scientific">Methanosarcina mazei</name>
    <name type="common">Methanosarcina frisia</name>
    <dbReference type="NCBI Taxonomy" id="2209"/>
    <lineage>
        <taxon>Archaea</taxon>
        <taxon>Methanobacteriati</taxon>
        <taxon>Methanobacteriota</taxon>
        <taxon>Stenosarchaea group</taxon>
        <taxon>Methanomicrobia</taxon>
        <taxon>Methanosarcinales</taxon>
        <taxon>Methanosarcinaceae</taxon>
        <taxon>Methanosarcina</taxon>
    </lineage>
</organism>
<dbReference type="PANTHER" id="PTHR36932:SF1">
    <property type="entry name" value="CAPSULAR POLYSACCHARIDE BIOSYNTHESIS PROTEIN"/>
    <property type="match status" value="1"/>
</dbReference>
<dbReference type="Gene3D" id="3.40.50.12780">
    <property type="entry name" value="N-terminal domain of ligase-like"/>
    <property type="match status" value="1"/>
</dbReference>
<dbReference type="AlphaFoldDB" id="A0A0F8FQ47"/>
<proteinExistence type="predicted"/>
<accession>A0A0F8FQ47</accession>
<dbReference type="SUPFAM" id="SSF56801">
    <property type="entry name" value="Acetyl-CoA synthetase-like"/>
    <property type="match status" value="1"/>
</dbReference>
<dbReference type="InterPro" id="IPR042099">
    <property type="entry name" value="ANL_N_sf"/>
</dbReference>
<gene>
    <name evidence="1" type="ORF">DU52_01555</name>
</gene>
<dbReference type="PANTHER" id="PTHR36932">
    <property type="entry name" value="CAPSULAR POLYSACCHARIDE BIOSYNTHESIS PROTEIN"/>
    <property type="match status" value="1"/>
</dbReference>
<dbReference type="EMBL" id="JJPA01000196">
    <property type="protein sequence ID" value="KKG29103.1"/>
    <property type="molecule type" value="Genomic_DNA"/>
</dbReference>
<dbReference type="PATRIC" id="fig|2209.61.peg.346"/>
<sequence length="443" mass="51403">MLHQNLFKLSHQALYPKFHSTYKCVMKSQWQSSEEQKLQQEKQLQNMIRFVYGNVPYYHKLFKELKISPDDIRTLEDLRKLPILTKDTIKANWEDFKPANLASMKYYKKTTGGSTGTPFEFRFSKPDRFLSVSILYRGWSYGGYKLADKMVFLAGSALNVGTESSIIKKTHEITRNLKKLSSFDMGIQDMENYTKIINSFNPRFLRGYASSIDFFAKHIDKKNEQINFDAVFTTSEKLYPHMRKNIENVFSCDVFDGYGLYDGGVSAFECQEHNGLHIDTERSIMEIVDENGCQLEEDTGSIIATSLHNFAMPFIRYDTGDMGHIIEDQCGCGRESRLLKEVLGRSVDILVTPEGKQVHGWFFLYIFWEYCKGIKEYQVVQISLEKIVIKIVPDDDFDEKQLDIIRSVIYNKSHGWIIEFNFVDSIEKTTAGKHKFIISKLND</sequence>
<evidence type="ECO:0000313" key="2">
    <source>
        <dbReference type="Proteomes" id="UP000034399"/>
    </source>
</evidence>